<sequence>MSSFRILALAAALIGSAAAPAFAASDYLPGATAVPAWTAADNSRTPLASNADRSGQTLLEQSGATGGGGQHS</sequence>
<name>A0A940N056_9PROT</name>
<feature type="signal peptide" evidence="2">
    <location>
        <begin position="1"/>
        <end position="23"/>
    </location>
</feature>
<evidence type="ECO:0000313" key="4">
    <source>
        <dbReference type="Proteomes" id="UP000677537"/>
    </source>
</evidence>
<feature type="compositionally biased region" description="Polar residues" evidence="1">
    <location>
        <begin position="44"/>
        <end position="63"/>
    </location>
</feature>
<evidence type="ECO:0000256" key="1">
    <source>
        <dbReference type="SAM" id="MobiDB-lite"/>
    </source>
</evidence>
<organism evidence="3 4">
    <name type="scientific">Roseomonas indoligenes</name>
    <dbReference type="NCBI Taxonomy" id="2820811"/>
    <lineage>
        <taxon>Bacteria</taxon>
        <taxon>Pseudomonadati</taxon>
        <taxon>Pseudomonadota</taxon>
        <taxon>Alphaproteobacteria</taxon>
        <taxon>Acetobacterales</taxon>
        <taxon>Roseomonadaceae</taxon>
        <taxon>Roseomonas</taxon>
    </lineage>
</organism>
<keyword evidence="2" id="KW-0732">Signal</keyword>
<gene>
    <name evidence="3" type="ORF">J5Y10_15015</name>
</gene>
<dbReference type="RefSeq" id="WP_209374831.1">
    <property type="nucleotide sequence ID" value="NZ_JAGIZA010000008.1"/>
</dbReference>
<reference evidence="3" key="1">
    <citation type="submission" date="2021-03" db="EMBL/GenBank/DDBJ databases">
        <authorList>
            <person name="So Y."/>
        </authorList>
    </citation>
    <scope>NUCLEOTIDE SEQUENCE</scope>
    <source>
        <strain evidence="3">SG15</strain>
    </source>
</reference>
<protein>
    <submittedName>
        <fullName evidence="3">Uncharacterized protein</fullName>
    </submittedName>
</protein>
<keyword evidence="4" id="KW-1185">Reference proteome</keyword>
<evidence type="ECO:0000313" key="3">
    <source>
        <dbReference type="EMBL" id="MBP0494094.1"/>
    </source>
</evidence>
<feature type="region of interest" description="Disordered" evidence="1">
    <location>
        <begin position="44"/>
        <end position="72"/>
    </location>
</feature>
<dbReference type="AlphaFoldDB" id="A0A940N056"/>
<dbReference type="EMBL" id="JAGIZA010000008">
    <property type="protein sequence ID" value="MBP0494094.1"/>
    <property type="molecule type" value="Genomic_DNA"/>
</dbReference>
<feature type="chain" id="PRO_5037509026" evidence="2">
    <location>
        <begin position="24"/>
        <end position="72"/>
    </location>
</feature>
<accession>A0A940N056</accession>
<comment type="caution">
    <text evidence="3">The sequence shown here is derived from an EMBL/GenBank/DDBJ whole genome shotgun (WGS) entry which is preliminary data.</text>
</comment>
<proteinExistence type="predicted"/>
<evidence type="ECO:0000256" key="2">
    <source>
        <dbReference type="SAM" id="SignalP"/>
    </source>
</evidence>
<dbReference type="Proteomes" id="UP000677537">
    <property type="component" value="Unassembled WGS sequence"/>
</dbReference>